<evidence type="ECO:0000256" key="2">
    <source>
        <dbReference type="RuleBase" id="RU000628"/>
    </source>
</evidence>
<comment type="function">
    <text evidence="2">Plant non-specific lipid-transfer proteins transfer phospholipids as well as galactolipids across membranes. May play a role in wax or cutin deposition in the cell walls of expanding epidermal cells and certain secretory tissues.</text>
</comment>
<accession>A0AA39DGG6</accession>
<protein>
    <recommendedName>
        <fullName evidence="2">Non-specific lipid-transfer protein</fullName>
    </recommendedName>
</protein>
<dbReference type="InterPro" id="IPR016140">
    <property type="entry name" value="Bifunc_inhib/LTP/seed_store"/>
</dbReference>
<comment type="caution">
    <text evidence="5">The sequence shown here is derived from an EMBL/GenBank/DDBJ whole genome shotgun (WGS) entry which is preliminary data.</text>
</comment>
<sequence length="129" mass="14000">MGSSYGVFMLACIPGLIMTLMLNPVAWVDAAIPCTPSVEAHINRKLTPCRTFLLGQQNKPPAACCTGIKGLNAEYKTATDRQRACSCLKASFAKHQPAFKLSFAQRLPGQCNANIHNTIIANFDCSRVK</sequence>
<dbReference type="InterPro" id="IPR000528">
    <property type="entry name" value="Plant_nsLTP"/>
</dbReference>
<feature type="signal peptide" evidence="3">
    <location>
        <begin position="1"/>
        <end position="30"/>
    </location>
</feature>
<dbReference type="Proteomes" id="UP001168098">
    <property type="component" value="Unassembled WGS sequence"/>
</dbReference>
<dbReference type="GO" id="GO:0008289">
    <property type="term" value="F:lipid binding"/>
    <property type="evidence" value="ECO:0007669"/>
    <property type="project" value="UniProtKB-KW"/>
</dbReference>
<dbReference type="SUPFAM" id="SSF47699">
    <property type="entry name" value="Bifunctional inhibitor/lipid-transfer protein/seed storage 2S albumin"/>
    <property type="match status" value="1"/>
</dbReference>
<dbReference type="AlphaFoldDB" id="A0AA39DGG6"/>
<keyword evidence="2" id="KW-0813">Transport</keyword>
<dbReference type="Gene3D" id="1.10.110.10">
    <property type="entry name" value="Plant lipid-transfer and hydrophobic proteins"/>
    <property type="match status" value="1"/>
</dbReference>
<dbReference type="PRINTS" id="PR00382">
    <property type="entry name" value="LIPIDTRNSFER"/>
</dbReference>
<dbReference type="GO" id="GO:0006869">
    <property type="term" value="P:lipid transport"/>
    <property type="evidence" value="ECO:0007669"/>
    <property type="project" value="InterPro"/>
</dbReference>
<gene>
    <name evidence="5" type="ORF">PVL29_016491</name>
</gene>
<feature type="chain" id="PRO_5041319173" description="Non-specific lipid-transfer protein" evidence="3">
    <location>
        <begin position="31"/>
        <end position="129"/>
    </location>
</feature>
<feature type="domain" description="Bifunctional inhibitor/plant lipid transfer protein/seed storage helical" evidence="4">
    <location>
        <begin position="34"/>
        <end position="125"/>
    </location>
</feature>
<evidence type="ECO:0000256" key="3">
    <source>
        <dbReference type="SAM" id="SignalP"/>
    </source>
</evidence>
<dbReference type="InterPro" id="IPR036312">
    <property type="entry name" value="Bifun_inhib/LTP/seed_sf"/>
</dbReference>
<name>A0AA39DGG6_VITRO</name>
<evidence type="ECO:0000256" key="1">
    <source>
        <dbReference type="ARBA" id="ARBA00009748"/>
    </source>
</evidence>
<proteinExistence type="inferred from homology"/>
<keyword evidence="2" id="KW-0446">Lipid-binding</keyword>
<dbReference type="SMART" id="SM00499">
    <property type="entry name" value="AAI"/>
    <property type="match status" value="1"/>
</dbReference>
<dbReference type="Pfam" id="PF00234">
    <property type="entry name" value="Tryp_alpha_amyl"/>
    <property type="match status" value="1"/>
</dbReference>
<evidence type="ECO:0000313" key="5">
    <source>
        <dbReference type="EMBL" id="KAJ9684023.1"/>
    </source>
</evidence>
<reference evidence="5 6" key="1">
    <citation type="journal article" date="2023" name="BMC Biotechnol.">
        <title>Vitis rotundifolia cv Carlos genome sequencing.</title>
        <authorList>
            <person name="Huff M."/>
            <person name="Hulse-Kemp A."/>
            <person name="Scheffler B."/>
            <person name="Youngblood R."/>
            <person name="Simpson S."/>
            <person name="Babiker E."/>
            <person name="Staton M."/>
        </authorList>
    </citation>
    <scope>NUCLEOTIDE SEQUENCE [LARGE SCALE GENOMIC DNA]</scope>
    <source>
        <tissue evidence="5">Leaf</tissue>
    </source>
</reference>
<keyword evidence="3" id="KW-0732">Signal</keyword>
<dbReference type="CDD" id="cd01960">
    <property type="entry name" value="nsLTP1"/>
    <property type="match status" value="1"/>
</dbReference>
<evidence type="ECO:0000259" key="4">
    <source>
        <dbReference type="SMART" id="SM00499"/>
    </source>
</evidence>
<dbReference type="PANTHER" id="PTHR33076">
    <property type="entry name" value="NON-SPECIFIC LIPID-TRANSFER PROTEIN 2-RELATED"/>
    <property type="match status" value="1"/>
</dbReference>
<comment type="similarity">
    <text evidence="1 2">Belongs to the plant LTP family.</text>
</comment>
<dbReference type="EMBL" id="JARBHA010000013">
    <property type="protein sequence ID" value="KAJ9684023.1"/>
    <property type="molecule type" value="Genomic_DNA"/>
</dbReference>
<keyword evidence="6" id="KW-1185">Reference proteome</keyword>
<organism evidence="5 6">
    <name type="scientific">Vitis rotundifolia</name>
    <name type="common">Muscadine grape</name>
    <dbReference type="NCBI Taxonomy" id="103349"/>
    <lineage>
        <taxon>Eukaryota</taxon>
        <taxon>Viridiplantae</taxon>
        <taxon>Streptophyta</taxon>
        <taxon>Embryophyta</taxon>
        <taxon>Tracheophyta</taxon>
        <taxon>Spermatophyta</taxon>
        <taxon>Magnoliopsida</taxon>
        <taxon>eudicotyledons</taxon>
        <taxon>Gunneridae</taxon>
        <taxon>Pentapetalae</taxon>
        <taxon>rosids</taxon>
        <taxon>Vitales</taxon>
        <taxon>Vitaceae</taxon>
        <taxon>Viteae</taxon>
        <taxon>Vitis</taxon>
    </lineage>
</organism>
<evidence type="ECO:0000313" key="6">
    <source>
        <dbReference type="Proteomes" id="UP001168098"/>
    </source>
</evidence>